<reference evidence="1" key="2">
    <citation type="submission" date="2015-07" db="EMBL/GenBank/DDBJ databases">
        <authorList>
            <person name="Noorani M."/>
        </authorList>
    </citation>
    <scope>NUCLEOTIDE SEQUENCE</scope>
    <source>
        <strain evidence="1">Yugu1</strain>
    </source>
</reference>
<proteinExistence type="predicted"/>
<evidence type="ECO:0000313" key="1">
    <source>
        <dbReference type="EMBL" id="RCV28541.1"/>
    </source>
</evidence>
<accession>A0A368REG1</accession>
<protein>
    <submittedName>
        <fullName evidence="1">Uncharacterized protein</fullName>
    </submittedName>
</protein>
<gene>
    <name evidence="1" type="ORF">SETIT_5G412500v2</name>
</gene>
<sequence>MDDGMFKHTSGRYCRDPDDKEFSNHNHALVLQQTVKFYQDIMLDGMLACAPRHQEGSLVGAPHCAFFLAVLAY</sequence>
<reference evidence="1" key="1">
    <citation type="journal article" date="2012" name="Nat. Biotechnol.">
        <title>Reference genome sequence of the model plant Setaria.</title>
        <authorList>
            <person name="Bennetzen J.L."/>
            <person name="Schmutz J."/>
            <person name="Wang H."/>
            <person name="Percifield R."/>
            <person name="Hawkins J."/>
            <person name="Pontaroli A.C."/>
            <person name="Estep M."/>
            <person name="Feng L."/>
            <person name="Vaughn J.N."/>
            <person name="Grimwood J."/>
            <person name="Jenkins J."/>
            <person name="Barry K."/>
            <person name="Lindquist E."/>
            <person name="Hellsten U."/>
            <person name="Deshpande S."/>
            <person name="Wang X."/>
            <person name="Wu X."/>
            <person name="Mitros T."/>
            <person name="Triplett J."/>
            <person name="Yang X."/>
            <person name="Ye C.Y."/>
            <person name="Mauro-Herrera M."/>
            <person name="Wang L."/>
            <person name="Li P."/>
            <person name="Sharma M."/>
            <person name="Sharma R."/>
            <person name="Ronald P.C."/>
            <person name="Panaud O."/>
            <person name="Kellogg E.A."/>
            <person name="Brutnell T.P."/>
            <person name="Doust A.N."/>
            <person name="Tuskan G.A."/>
            <person name="Rokhsar D."/>
            <person name="Devos K.M."/>
        </authorList>
    </citation>
    <scope>NUCLEOTIDE SEQUENCE [LARGE SCALE GENOMIC DNA]</scope>
    <source>
        <strain evidence="1">Yugu1</strain>
    </source>
</reference>
<dbReference type="EMBL" id="CM003532">
    <property type="protein sequence ID" value="RCV28541.1"/>
    <property type="molecule type" value="Genomic_DNA"/>
</dbReference>
<dbReference type="AlphaFoldDB" id="A0A368REG1"/>
<organism evidence="1">
    <name type="scientific">Setaria italica</name>
    <name type="common">Foxtail millet</name>
    <name type="synonym">Panicum italicum</name>
    <dbReference type="NCBI Taxonomy" id="4555"/>
    <lineage>
        <taxon>Eukaryota</taxon>
        <taxon>Viridiplantae</taxon>
        <taxon>Streptophyta</taxon>
        <taxon>Embryophyta</taxon>
        <taxon>Tracheophyta</taxon>
        <taxon>Spermatophyta</taxon>
        <taxon>Magnoliopsida</taxon>
        <taxon>Liliopsida</taxon>
        <taxon>Poales</taxon>
        <taxon>Poaceae</taxon>
        <taxon>PACMAD clade</taxon>
        <taxon>Panicoideae</taxon>
        <taxon>Panicodae</taxon>
        <taxon>Paniceae</taxon>
        <taxon>Cenchrinae</taxon>
        <taxon>Setaria</taxon>
    </lineage>
</organism>
<name>A0A368REG1_SETIT</name>